<proteinExistence type="inferred from homology"/>
<comment type="similarity">
    <text evidence="1">Belongs to the thymidylate kinase family.</text>
</comment>
<keyword evidence="3" id="KW-0808">Transferase</keyword>
<dbReference type="NCBIfam" id="TIGR00041">
    <property type="entry name" value="DTMP_kinase"/>
    <property type="match status" value="1"/>
</dbReference>
<keyword evidence="5" id="KW-0547">Nucleotide-binding</keyword>
<gene>
    <name evidence="10" type="ORF">METZ01_LOCUS91423</name>
</gene>
<evidence type="ECO:0000256" key="8">
    <source>
        <dbReference type="ARBA" id="ARBA00048743"/>
    </source>
</evidence>
<dbReference type="GO" id="GO:0006233">
    <property type="term" value="P:dTDP biosynthetic process"/>
    <property type="evidence" value="ECO:0007669"/>
    <property type="project" value="InterPro"/>
</dbReference>
<evidence type="ECO:0000256" key="7">
    <source>
        <dbReference type="ARBA" id="ARBA00022840"/>
    </source>
</evidence>
<protein>
    <recommendedName>
        <fullName evidence="2">dTMP kinase</fullName>
        <ecNumber evidence="2">2.7.4.9</ecNumber>
    </recommendedName>
</protein>
<evidence type="ECO:0000256" key="3">
    <source>
        <dbReference type="ARBA" id="ARBA00022679"/>
    </source>
</evidence>
<dbReference type="GO" id="GO:0004798">
    <property type="term" value="F:dTMP kinase activity"/>
    <property type="evidence" value="ECO:0007669"/>
    <property type="project" value="UniProtKB-EC"/>
</dbReference>
<keyword evidence="7" id="KW-0067">ATP-binding</keyword>
<evidence type="ECO:0000256" key="1">
    <source>
        <dbReference type="ARBA" id="ARBA00009776"/>
    </source>
</evidence>
<dbReference type="InterPro" id="IPR018094">
    <property type="entry name" value="Thymidylate_kinase"/>
</dbReference>
<dbReference type="SUPFAM" id="SSF52540">
    <property type="entry name" value="P-loop containing nucleoside triphosphate hydrolases"/>
    <property type="match status" value="1"/>
</dbReference>
<dbReference type="GO" id="GO:0005524">
    <property type="term" value="F:ATP binding"/>
    <property type="evidence" value="ECO:0007669"/>
    <property type="project" value="UniProtKB-KW"/>
</dbReference>
<dbReference type="GO" id="GO:0006227">
    <property type="term" value="P:dUDP biosynthetic process"/>
    <property type="evidence" value="ECO:0007669"/>
    <property type="project" value="TreeGrafter"/>
</dbReference>
<dbReference type="PANTHER" id="PTHR10344:SF4">
    <property type="entry name" value="UMP-CMP KINASE 2, MITOCHONDRIAL"/>
    <property type="match status" value="1"/>
</dbReference>
<dbReference type="InterPro" id="IPR027417">
    <property type="entry name" value="P-loop_NTPase"/>
</dbReference>
<comment type="catalytic activity">
    <reaction evidence="8">
        <text>dTMP + ATP = dTDP + ADP</text>
        <dbReference type="Rhea" id="RHEA:13517"/>
        <dbReference type="ChEBI" id="CHEBI:30616"/>
        <dbReference type="ChEBI" id="CHEBI:58369"/>
        <dbReference type="ChEBI" id="CHEBI:63528"/>
        <dbReference type="ChEBI" id="CHEBI:456216"/>
        <dbReference type="EC" id="2.7.4.9"/>
    </reaction>
</comment>
<dbReference type="Pfam" id="PF02223">
    <property type="entry name" value="Thymidylate_kin"/>
    <property type="match status" value="1"/>
</dbReference>
<reference evidence="10" key="1">
    <citation type="submission" date="2018-05" db="EMBL/GenBank/DDBJ databases">
        <authorList>
            <person name="Lanie J.A."/>
            <person name="Ng W.-L."/>
            <person name="Kazmierczak K.M."/>
            <person name="Andrzejewski T.M."/>
            <person name="Davidsen T.M."/>
            <person name="Wayne K.J."/>
            <person name="Tettelin H."/>
            <person name="Glass J.I."/>
            <person name="Rusch D."/>
            <person name="Podicherti R."/>
            <person name="Tsui H.-C.T."/>
            <person name="Winkler M.E."/>
        </authorList>
    </citation>
    <scope>NUCLEOTIDE SEQUENCE</scope>
</reference>
<evidence type="ECO:0000256" key="6">
    <source>
        <dbReference type="ARBA" id="ARBA00022777"/>
    </source>
</evidence>
<evidence type="ECO:0000259" key="9">
    <source>
        <dbReference type="Pfam" id="PF02223"/>
    </source>
</evidence>
<keyword evidence="6" id="KW-0418">Kinase</keyword>
<evidence type="ECO:0000313" key="10">
    <source>
        <dbReference type="EMBL" id="SVA38569.1"/>
    </source>
</evidence>
<dbReference type="InterPro" id="IPR039430">
    <property type="entry name" value="Thymidylate_kin-like_dom"/>
</dbReference>
<evidence type="ECO:0000256" key="5">
    <source>
        <dbReference type="ARBA" id="ARBA00022741"/>
    </source>
</evidence>
<name>A0A381VDX6_9ZZZZ</name>
<dbReference type="EC" id="2.7.4.9" evidence="2"/>
<evidence type="ECO:0000256" key="4">
    <source>
        <dbReference type="ARBA" id="ARBA00022727"/>
    </source>
</evidence>
<dbReference type="PANTHER" id="PTHR10344">
    <property type="entry name" value="THYMIDYLATE KINASE"/>
    <property type="match status" value="1"/>
</dbReference>
<evidence type="ECO:0000256" key="2">
    <source>
        <dbReference type="ARBA" id="ARBA00012980"/>
    </source>
</evidence>
<dbReference type="GO" id="GO:0006235">
    <property type="term" value="P:dTTP biosynthetic process"/>
    <property type="evidence" value="ECO:0007669"/>
    <property type="project" value="TreeGrafter"/>
</dbReference>
<keyword evidence="4" id="KW-0545">Nucleotide biosynthesis</keyword>
<dbReference type="EMBL" id="UINC01008575">
    <property type="protein sequence ID" value="SVA38569.1"/>
    <property type="molecule type" value="Genomic_DNA"/>
</dbReference>
<dbReference type="GO" id="GO:0005829">
    <property type="term" value="C:cytosol"/>
    <property type="evidence" value="ECO:0007669"/>
    <property type="project" value="TreeGrafter"/>
</dbReference>
<dbReference type="Gene3D" id="3.40.50.300">
    <property type="entry name" value="P-loop containing nucleotide triphosphate hydrolases"/>
    <property type="match status" value="1"/>
</dbReference>
<dbReference type="HAMAP" id="MF_00165">
    <property type="entry name" value="Thymidylate_kinase"/>
    <property type="match status" value="1"/>
</dbReference>
<sequence length="163" mass="18529">MAEKIRLLLLQHDNEHIPDIAELLLFLAARSFHVNNLIKKSLEDGVWVICDRFSDATKAYQGWGRGLNIDMINDLSEWVNDGLQPHLTLILDAPVGIALERTEKRDHKDRMESEASSFFENVRAGYLELASKEPDRCCVINAAQSLKQVQNDINTAMKPIFII</sequence>
<dbReference type="AlphaFoldDB" id="A0A381VDX6"/>
<dbReference type="CDD" id="cd01672">
    <property type="entry name" value="TMPK"/>
    <property type="match status" value="1"/>
</dbReference>
<organism evidence="10">
    <name type="scientific">marine metagenome</name>
    <dbReference type="NCBI Taxonomy" id="408172"/>
    <lineage>
        <taxon>unclassified sequences</taxon>
        <taxon>metagenomes</taxon>
        <taxon>ecological metagenomes</taxon>
    </lineage>
</organism>
<accession>A0A381VDX6</accession>
<feature type="domain" description="Thymidylate kinase-like" evidence="9">
    <location>
        <begin position="1"/>
        <end position="153"/>
    </location>
</feature>